<dbReference type="GO" id="GO:0015203">
    <property type="term" value="F:polyamine transmembrane transporter activity"/>
    <property type="evidence" value="ECO:0007669"/>
    <property type="project" value="UniProtKB-ARBA"/>
</dbReference>
<evidence type="ECO:0000256" key="1">
    <source>
        <dbReference type="ARBA" id="ARBA00004651"/>
    </source>
</evidence>
<reference evidence="10 11" key="1">
    <citation type="journal article" date="2011" name="Science">
        <title>The Selaginella genome identifies genetic changes associated with the evolution of vascular plants.</title>
        <authorList>
            <person name="Banks J.A."/>
            <person name="Nishiyama T."/>
            <person name="Hasebe M."/>
            <person name="Bowman J.L."/>
            <person name="Gribskov M."/>
            <person name="dePamphilis C."/>
            <person name="Albert V.A."/>
            <person name="Aono N."/>
            <person name="Aoyama T."/>
            <person name="Ambrose B.A."/>
            <person name="Ashton N.W."/>
            <person name="Axtell M.J."/>
            <person name="Barker E."/>
            <person name="Barker M.S."/>
            <person name="Bennetzen J.L."/>
            <person name="Bonawitz N.D."/>
            <person name="Chapple C."/>
            <person name="Cheng C."/>
            <person name="Correa L.G."/>
            <person name="Dacre M."/>
            <person name="DeBarry J."/>
            <person name="Dreyer I."/>
            <person name="Elias M."/>
            <person name="Engstrom E.M."/>
            <person name="Estelle M."/>
            <person name="Feng L."/>
            <person name="Finet C."/>
            <person name="Floyd S.K."/>
            <person name="Frommer W.B."/>
            <person name="Fujita T."/>
            <person name="Gramzow L."/>
            <person name="Gutensohn M."/>
            <person name="Harholt J."/>
            <person name="Hattori M."/>
            <person name="Heyl A."/>
            <person name="Hirai T."/>
            <person name="Hiwatashi Y."/>
            <person name="Ishikawa M."/>
            <person name="Iwata M."/>
            <person name="Karol K.G."/>
            <person name="Koehler B."/>
            <person name="Kolukisaoglu U."/>
            <person name="Kubo M."/>
            <person name="Kurata T."/>
            <person name="Lalonde S."/>
            <person name="Li K."/>
            <person name="Li Y."/>
            <person name="Litt A."/>
            <person name="Lyons E."/>
            <person name="Manning G."/>
            <person name="Maruyama T."/>
            <person name="Michael T.P."/>
            <person name="Mikami K."/>
            <person name="Miyazaki S."/>
            <person name="Morinaga S."/>
            <person name="Murata T."/>
            <person name="Mueller-Roeber B."/>
            <person name="Nelson D.R."/>
            <person name="Obara M."/>
            <person name="Oguri Y."/>
            <person name="Olmstead R.G."/>
            <person name="Onodera N."/>
            <person name="Petersen B.L."/>
            <person name="Pils B."/>
            <person name="Prigge M."/>
            <person name="Rensing S.A."/>
            <person name="Riano-Pachon D.M."/>
            <person name="Roberts A.W."/>
            <person name="Sato Y."/>
            <person name="Scheller H.V."/>
            <person name="Schulz B."/>
            <person name="Schulz C."/>
            <person name="Shakirov E.V."/>
            <person name="Shibagaki N."/>
            <person name="Shinohara N."/>
            <person name="Shippen D.E."/>
            <person name="Soerensen I."/>
            <person name="Sotooka R."/>
            <person name="Sugimoto N."/>
            <person name="Sugita M."/>
            <person name="Sumikawa N."/>
            <person name="Tanurdzic M."/>
            <person name="Theissen G."/>
            <person name="Ulvskov P."/>
            <person name="Wakazuki S."/>
            <person name="Weng J.K."/>
            <person name="Willats W.W."/>
            <person name="Wipf D."/>
            <person name="Wolf P.G."/>
            <person name="Yang L."/>
            <person name="Zimmer A.D."/>
            <person name="Zhu Q."/>
            <person name="Mitros T."/>
            <person name="Hellsten U."/>
            <person name="Loque D."/>
            <person name="Otillar R."/>
            <person name="Salamov A."/>
            <person name="Schmutz J."/>
            <person name="Shapiro H."/>
            <person name="Lindquist E."/>
            <person name="Lucas S."/>
            <person name="Rokhsar D."/>
            <person name="Grigoriev I.V."/>
        </authorList>
    </citation>
    <scope>NUCLEOTIDE SEQUENCE [LARGE SCALE GENOMIC DNA]</scope>
</reference>
<dbReference type="InterPro" id="IPR002293">
    <property type="entry name" value="AA/rel_permease1"/>
</dbReference>
<feature type="transmembrane region" description="Helical" evidence="9">
    <location>
        <begin position="127"/>
        <end position="151"/>
    </location>
</feature>
<dbReference type="Gramene" id="EFJ19938">
    <property type="protein sequence ID" value="EFJ19938"/>
    <property type="gene ID" value="SELMODRAFT_418809"/>
</dbReference>
<dbReference type="PIRSF" id="PIRSF006060">
    <property type="entry name" value="AA_transporter"/>
    <property type="match status" value="1"/>
</dbReference>
<dbReference type="Proteomes" id="UP000001514">
    <property type="component" value="Unassembled WGS sequence"/>
</dbReference>
<keyword evidence="4 9" id="KW-0812">Transmembrane</keyword>
<evidence type="ECO:0000256" key="5">
    <source>
        <dbReference type="ARBA" id="ARBA00022847"/>
    </source>
</evidence>
<dbReference type="eggNOG" id="KOG1287">
    <property type="taxonomic scope" value="Eukaryota"/>
</dbReference>
<evidence type="ECO:0000256" key="7">
    <source>
        <dbReference type="ARBA" id="ARBA00023136"/>
    </source>
</evidence>
<sequence length="473" mass="51496">MGFWDKFKLSASDPSSPPPKLSLVPLIALVFYSVSGGPFGVEDSVGAGGPLLAILGFLILPFFWSVPEALVTAELSTAFPANGGYVLWIREAFGSFWGFQGGFWKWISGVIDNALYPVLFLDYLSPTFPTLASGLTRGVSIFGITLGLTFLNYRGLAVVGFTAVCLAIFSLAPFAVMGLLALPKLEPRRWTSAHLGRVNWKNYLNNLFWNLNFWDKSSTLAGEVEDPSKTFPRALYISIFVVVASYLVPILAGTGALELDQSRWVDGYFSTIAFAIGGSWLRIWIQLAAALSNMGLFEAEMSSDSFQLLGMAEMGMLPKFLARRSRHGTPVWGIAFSALGIVMLSWMSFAEIIELLNFLYSVGMLLELAAFVALRVRRPDIPRPYKAPVGDRLGCVLVCVPPAALLVFVMSFASLRVVVVSASVIVVGLGLYWGLEAAKAHKWLEFIRGSPLPGEASSDNCNDAGINLVRLDD</sequence>
<dbReference type="OMA" id="RIWIQLA"/>
<dbReference type="Gene3D" id="1.20.1740.10">
    <property type="entry name" value="Amino acid/polyamine transporter I"/>
    <property type="match status" value="1"/>
</dbReference>
<dbReference type="HOGENOM" id="CLU_007946_17_3_1"/>
<feature type="transmembrane region" description="Helical" evidence="9">
    <location>
        <begin position="87"/>
        <end position="107"/>
    </location>
</feature>
<dbReference type="STRING" id="88036.D8S6G2"/>
<name>D8S6G2_SELML</name>
<feature type="transmembrane region" description="Helical" evidence="9">
    <location>
        <begin position="394"/>
        <end position="412"/>
    </location>
</feature>
<protein>
    <submittedName>
        <fullName evidence="10">Uncharacterized protein LAT1-2</fullName>
    </submittedName>
</protein>
<dbReference type="EMBL" id="GL377604">
    <property type="protein sequence ID" value="EFJ19938.1"/>
    <property type="molecule type" value="Genomic_DNA"/>
</dbReference>
<feature type="transmembrane region" description="Helical" evidence="9">
    <location>
        <begin position="264"/>
        <end position="285"/>
    </location>
</feature>
<comment type="similarity">
    <text evidence="8">Belongs to the amino acid-polyamine-organocation (APC) superfamily. Polyamine:cation symporter (PHS) (TC 2.A.3.12) family.</text>
</comment>
<evidence type="ECO:0000256" key="9">
    <source>
        <dbReference type="SAM" id="Phobius"/>
    </source>
</evidence>
<dbReference type="FunFam" id="1.20.1740.10:FF:000041">
    <property type="entry name" value="Amino acid permease, putative"/>
    <property type="match status" value="1"/>
</dbReference>
<feature type="transmembrane region" description="Helical" evidence="9">
    <location>
        <begin position="47"/>
        <end position="66"/>
    </location>
</feature>
<evidence type="ECO:0000256" key="2">
    <source>
        <dbReference type="ARBA" id="ARBA00022448"/>
    </source>
</evidence>
<feature type="transmembrane region" description="Helical" evidence="9">
    <location>
        <begin position="418"/>
        <end position="435"/>
    </location>
</feature>
<keyword evidence="3" id="KW-1003">Cell membrane</keyword>
<dbReference type="AlphaFoldDB" id="D8S6G2"/>
<gene>
    <name evidence="10" type="primary">LAT1-2</name>
    <name evidence="10" type="ORF">SELMODRAFT_418809</name>
</gene>
<evidence type="ECO:0000256" key="3">
    <source>
        <dbReference type="ARBA" id="ARBA00022475"/>
    </source>
</evidence>
<keyword evidence="2" id="KW-0813">Transport</keyword>
<dbReference type="PANTHER" id="PTHR45826:SF17">
    <property type="entry name" value="OS12G0580400 PROTEIN"/>
    <property type="match status" value="1"/>
</dbReference>
<keyword evidence="11" id="KW-1185">Reference proteome</keyword>
<comment type="subcellular location">
    <subcellularLocation>
        <location evidence="1">Cell membrane</location>
        <topology evidence="1">Multi-pass membrane protein</topology>
    </subcellularLocation>
</comment>
<evidence type="ECO:0000313" key="10">
    <source>
        <dbReference type="EMBL" id="EFJ19938.1"/>
    </source>
</evidence>
<keyword evidence="5" id="KW-0769">Symport</keyword>
<evidence type="ECO:0000256" key="6">
    <source>
        <dbReference type="ARBA" id="ARBA00022989"/>
    </source>
</evidence>
<feature type="transmembrane region" description="Helical" evidence="9">
    <location>
        <begin position="158"/>
        <end position="182"/>
    </location>
</feature>
<evidence type="ECO:0000256" key="8">
    <source>
        <dbReference type="ARBA" id="ARBA00024041"/>
    </source>
</evidence>
<dbReference type="InParanoid" id="D8S6G2"/>
<feature type="transmembrane region" description="Helical" evidence="9">
    <location>
        <begin position="355"/>
        <end position="374"/>
    </location>
</feature>
<proteinExistence type="inferred from homology"/>
<accession>D8S6G2</accession>
<dbReference type="KEGG" id="smo:SELMODRAFT_418809"/>
<dbReference type="InterPro" id="IPR044566">
    <property type="entry name" value="RMV1-like"/>
</dbReference>
<dbReference type="PANTHER" id="PTHR45826">
    <property type="entry name" value="POLYAMINE TRANSPORTER PUT1"/>
    <property type="match status" value="1"/>
</dbReference>
<dbReference type="GO" id="GO:0005886">
    <property type="term" value="C:plasma membrane"/>
    <property type="evidence" value="ECO:0007669"/>
    <property type="project" value="UniProtKB-SubCell"/>
</dbReference>
<organism evidence="11">
    <name type="scientific">Selaginella moellendorffii</name>
    <name type="common">Spikemoss</name>
    <dbReference type="NCBI Taxonomy" id="88036"/>
    <lineage>
        <taxon>Eukaryota</taxon>
        <taxon>Viridiplantae</taxon>
        <taxon>Streptophyta</taxon>
        <taxon>Embryophyta</taxon>
        <taxon>Tracheophyta</taxon>
        <taxon>Lycopodiopsida</taxon>
        <taxon>Selaginellales</taxon>
        <taxon>Selaginellaceae</taxon>
        <taxon>Selaginella</taxon>
    </lineage>
</organism>
<dbReference type="Pfam" id="PF13520">
    <property type="entry name" value="AA_permease_2"/>
    <property type="match status" value="1"/>
</dbReference>
<evidence type="ECO:0000256" key="4">
    <source>
        <dbReference type="ARBA" id="ARBA00022692"/>
    </source>
</evidence>
<feature type="transmembrane region" description="Helical" evidence="9">
    <location>
        <begin position="329"/>
        <end position="349"/>
    </location>
</feature>
<dbReference type="GO" id="GO:0015293">
    <property type="term" value="F:symporter activity"/>
    <property type="evidence" value="ECO:0007669"/>
    <property type="project" value="UniProtKB-KW"/>
</dbReference>
<keyword evidence="6 9" id="KW-1133">Transmembrane helix</keyword>
<keyword evidence="7 9" id="KW-0472">Membrane</keyword>
<evidence type="ECO:0000313" key="11">
    <source>
        <dbReference type="Proteomes" id="UP000001514"/>
    </source>
</evidence>
<feature type="transmembrane region" description="Helical" evidence="9">
    <location>
        <begin position="234"/>
        <end position="252"/>
    </location>
</feature>